<name>A0AAW1YM81_RUBAR</name>
<dbReference type="InterPro" id="IPR045178">
    <property type="entry name" value="Fhl1/FHA1"/>
</dbReference>
<dbReference type="GO" id="GO:0060962">
    <property type="term" value="P:regulation of ribosomal protein gene transcription by RNA polymerase II"/>
    <property type="evidence" value="ECO:0007669"/>
    <property type="project" value="InterPro"/>
</dbReference>
<dbReference type="PROSITE" id="PS50006">
    <property type="entry name" value="FHA_DOMAIN"/>
    <property type="match status" value="1"/>
</dbReference>
<dbReference type="GO" id="GO:0005634">
    <property type="term" value="C:nucleus"/>
    <property type="evidence" value="ECO:0007669"/>
    <property type="project" value="TreeGrafter"/>
</dbReference>
<keyword evidence="1" id="KW-0539">Nucleus</keyword>
<protein>
    <recommendedName>
        <fullName evidence="2">FHA domain-containing protein</fullName>
    </recommendedName>
</protein>
<evidence type="ECO:0000313" key="4">
    <source>
        <dbReference type="Proteomes" id="UP001457282"/>
    </source>
</evidence>
<proteinExistence type="predicted"/>
<reference evidence="3 4" key="1">
    <citation type="journal article" date="2023" name="G3 (Bethesda)">
        <title>A chromosome-length genome assembly and annotation of blackberry (Rubus argutus, cv. 'Hillquist').</title>
        <authorList>
            <person name="Bruna T."/>
            <person name="Aryal R."/>
            <person name="Dudchenko O."/>
            <person name="Sargent D.J."/>
            <person name="Mead D."/>
            <person name="Buti M."/>
            <person name="Cavallini A."/>
            <person name="Hytonen T."/>
            <person name="Andres J."/>
            <person name="Pham M."/>
            <person name="Weisz D."/>
            <person name="Mascagni F."/>
            <person name="Usai G."/>
            <person name="Natali L."/>
            <person name="Bassil N."/>
            <person name="Fernandez G.E."/>
            <person name="Lomsadze A."/>
            <person name="Armour M."/>
            <person name="Olukolu B."/>
            <person name="Poorten T."/>
            <person name="Britton C."/>
            <person name="Davik J."/>
            <person name="Ashrafi H."/>
            <person name="Aiden E.L."/>
            <person name="Borodovsky M."/>
            <person name="Worthington M."/>
        </authorList>
    </citation>
    <scope>NUCLEOTIDE SEQUENCE [LARGE SCALE GENOMIC DNA]</scope>
    <source>
        <strain evidence="3">PI 553951</strain>
    </source>
</reference>
<gene>
    <name evidence="3" type="ORF">M0R45_005338</name>
</gene>
<evidence type="ECO:0000256" key="1">
    <source>
        <dbReference type="ARBA" id="ARBA00023242"/>
    </source>
</evidence>
<dbReference type="Proteomes" id="UP001457282">
    <property type="component" value="Unassembled WGS sequence"/>
</dbReference>
<dbReference type="SUPFAM" id="SSF49879">
    <property type="entry name" value="SMAD/FHA domain"/>
    <property type="match status" value="1"/>
</dbReference>
<dbReference type="EMBL" id="JBEDUW010000001">
    <property type="protein sequence ID" value="KAK9949827.1"/>
    <property type="molecule type" value="Genomic_DNA"/>
</dbReference>
<evidence type="ECO:0000259" key="2">
    <source>
        <dbReference type="PROSITE" id="PS50006"/>
    </source>
</evidence>
<dbReference type="InterPro" id="IPR000253">
    <property type="entry name" value="FHA_dom"/>
</dbReference>
<dbReference type="PANTHER" id="PTHR21712:SF29">
    <property type="entry name" value="PRE-RRNA-PROCESSING PROTEIN FHL1"/>
    <property type="match status" value="1"/>
</dbReference>
<dbReference type="Gene3D" id="2.60.200.20">
    <property type="match status" value="1"/>
</dbReference>
<comment type="caution">
    <text evidence="3">The sequence shown here is derived from an EMBL/GenBank/DDBJ whole genome shotgun (WGS) entry which is preliminary data.</text>
</comment>
<dbReference type="InterPro" id="IPR008984">
    <property type="entry name" value="SMAD_FHA_dom_sf"/>
</dbReference>
<accession>A0AAW1YM81</accession>
<dbReference type="Pfam" id="PF00498">
    <property type="entry name" value="FHA"/>
    <property type="match status" value="1"/>
</dbReference>
<dbReference type="AlphaFoldDB" id="A0AAW1YM81"/>
<sequence length="94" mass="10911">MTTSSDVEAGLEKLQGEDFEYYMQTYSIILGRNSKKSTVDVDLSSLGGDMNISRHHARIFYAFTRRRFALEVLGKNGCRGVWDDRRRKTMRLTR</sequence>
<dbReference type="PANTHER" id="PTHR21712">
    <property type="entry name" value="PRE-RRNA-PROCESSING PROTEIN FHL1"/>
    <property type="match status" value="1"/>
</dbReference>
<dbReference type="CDD" id="cd22701">
    <property type="entry name" value="FHA_FKH1-like"/>
    <property type="match status" value="1"/>
</dbReference>
<organism evidence="3 4">
    <name type="scientific">Rubus argutus</name>
    <name type="common">Southern blackberry</name>
    <dbReference type="NCBI Taxonomy" id="59490"/>
    <lineage>
        <taxon>Eukaryota</taxon>
        <taxon>Viridiplantae</taxon>
        <taxon>Streptophyta</taxon>
        <taxon>Embryophyta</taxon>
        <taxon>Tracheophyta</taxon>
        <taxon>Spermatophyta</taxon>
        <taxon>Magnoliopsida</taxon>
        <taxon>eudicotyledons</taxon>
        <taxon>Gunneridae</taxon>
        <taxon>Pentapetalae</taxon>
        <taxon>rosids</taxon>
        <taxon>fabids</taxon>
        <taxon>Rosales</taxon>
        <taxon>Rosaceae</taxon>
        <taxon>Rosoideae</taxon>
        <taxon>Rosoideae incertae sedis</taxon>
        <taxon>Rubus</taxon>
    </lineage>
</organism>
<keyword evidence="4" id="KW-1185">Reference proteome</keyword>
<feature type="domain" description="FHA" evidence="2">
    <location>
        <begin position="28"/>
        <end position="77"/>
    </location>
</feature>
<dbReference type="GO" id="GO:0043565">
    <property type="term" value="F:sequence-specific DNA binding"/>
    <property type="evidence" value="ECO:0007669"/>
    <property type="project" value="TreeGrafter"/>
</dbReference>
<evidence type="ECO:0000313" key="3">
    <source>
        <dbReference type="EMBL" id="KAK9949827.1"/>
    </source>
</evidence>